<evidence type="ECO:0000313" key="4">
    <source>
        <dbReference type="EMBL" id="GEL59318.1"/>
    </source>
</evidence>
<dbReference type="Proteomes" id="UP000321891">
    <property type="component" value="Unassembled WGS sequence"/>
</dbReference>
<evidence type="ECO:0000259" key="2">
    <source>
        <dbReference type="PROSITE" id="PS50263"/>
    </source>
</evidence>
<dbReference type="CDD" id="cd07564">
    <property type="entry name" value="nitrilases_CHs"/>
    <property type="match status" value="1"/>
</dbReference>
<feature type="domain" description="CN hydrolase" evidence="2">
    <location>
        <begin position="4"/>
        <end position="271"/>
    </location>
</feature>
<dbReference type="Proteomes" id="UP000032671">
    <property type="component" value="Unassembled WGS sequence"/>
</dbReference>
<proteinExistence type="inferred from homology"/>
<evidence type="ECO:0000313" key="3">
    <source>
        <dbReference type="EMBL" id="GAN59795.1"/>
    </source>
</evidence>
<gene>
    <name evidence="3" type="ORF">Abci_007_198</name>
    <name evidence="4" type="ORF">ACI01nite_19200</name>
</gene>
<dbReference type="RefSeq" id="WP_048837849.1">
    <property type="nucleotide sequence ID" value="NZ_BAMV01000007.1"/>
</dbReference>
<dbReference type="GO" id="GO:0003824">
    <property type="term" value="F:catalytic activity"/>
    <property type="evidence" value="ECO:0007669"/>
    <property type="project" value="InterPro"/>
</dbReference>
<keyword evidence="6" id="KW-1185">Reference proteome</keyword>
<name>A0A0D6N266_9PROT</name>
<reference evidence="4 6" key="2">
    <citation type="submission" date="2019-07" db="EMBL/GenBank/DDBJ databases">
        <title>Whole genome shotgun sequence of Acetobacter cibinongensis NBRC 16605.</title>
        <authorList>
            <person name="Hosoyama A."/>
            <person name="Uohara A."/>
            <person name="Ohji S."/>
            <person name="Ichikawa N."/>
        </authorList>
    </citation>
    <scope>NUCLEOTIDE SEQUENCE [LARGE SCALE GENOMIC DNA]</scope>
    <source>
        <strain evidence="4 6">NBRC 16605</strain>
    </source>
</reference>
<dbReference type="STRING" id="1231339.Abci_007_198"/>
<evidence type="ECO:0000313" key="6">
    <source>
        <dbReference type="Proteomes" id="UP000321891"/>
    </source>
</evidence>
<dbReference type="PANTHER" id="PTHR46044:SF1">
    <property type="entry name" value="CN HYDROLASE DOMAIN-CONTAINING PROTEIN"/>
    <property type="match status" value="1"/>
</dbReference>
<dbReference type="Gene3D" id="3.60.110.10">
    <property type="entry name" value="Carbon-nitrogen hydrolase"/>
    <property type="match status" value="1"/>
</dbReference>
<dbReference type="EMBL" id="BJVU01000008">
    <property type="protein sequence ID" value="GEL59318.1"/>
    <property type="molecule type" value="Genomic_DNA"/>
</dbReference>
<dbReference type="PROSITE" id="PS50263">
    <property type="entry name" value="CN_HYDROLASE"/>
    <property type="match status" value="1"/>
</dbReference>
<dbReference type="InterPro" id="IPR044149">
    <property type="entry name" value="Nitrilases_CHs"/>
</dbReference>
<accession>A0A6N3SSR2</accession>
<dbReference type="InterPro" id="IPR036526">
    <property type="entry name" value="C-N_Hydrolase_sf"/>
</dbReference>
<dbReference type="InterPro" id="IPR003010">
    <property type="entry name" value="C-N_Hydrolase"/>
</dbReference>
<dbReference type="AlphaFoldDB" id="A0A0D6N266"/>
<sequence length="322" mass="35427">MSQRRVAVIQAGTSLFDTPRTLDRMEAHCEAAAAQGVELAVFPEAYIGGYPKGLTFGAVLGSRFPEGREDYLRYWKSAIDVPGAETARIGSFAAKMKAHIVVGVIERDGATLYCTALFFGPDGALLGKHRKLMPTGTERLVWGKGDGSTIPVFETDIGRIGAAICWENYMPDLRQSMYARGITLWCAPTVDERDIWQVSMRHIAYEGRTFVLSACQYMTRADAPEHYNCHQGNNPETVLIRGGSVIINPLGEIIAGPVYDREAIITADIDLDDVIRGKYDLDVAGHYARPDVFNLQVNTTRQNPVSFTHVENDTSGFSTENG</sequence>
<comment type="similarity">
    <text evidence="1">Belongs to the carbon-nitrogen hydrolase superfamily. Nitrilase family.</text>
</comment>
<protein>
    <submittedName>
        <fullName evidence="3">Nitrilase</fullName>
    </submittedName>
</protein>
<accession>A0A0D6N266</accession>
<comment type="caution">
    <text evidence="3">The sequence shown here is derived from an EMBL/GenBank/DDBJ whole genome shotgun (WGS) entry which is preliminary data.</text>
</comment>
<dbReference type="Pfam" id="PF00795">
    <property type="entry name" value="CN_hydrolase"/>
    <property type="match status" value="1"/>
</dbReference>
<organism evidence="3 5">
    <name type="scientific">Acetobacter cibinongensis</name>
    <dbReference type="NCBI Taxonomy" id="146475"/>
    <lineage>
        <taxon>Bacteria</taxon>
        <taxon>Pseudomonadati</taxon>
        <taxon>Pseudomonadota</taxon>
        <taxon>Alphaproteobacteria</taxon>
        <taxon>Acetobacterales</taxon>
        <taxon>Acetobacteraceae</taxon>
        <taxon>Acetobacter</taxon>
    </lineage>
</organism>
<dbReference type="PANTHER" id="PTHR46044">
    <property type="entry name" value="NITRILASE"/>
    <property type="match status" value="1"/>
</dbReference>
<evidence type="ECO:0000313" key="5">
    <source>
        <dbReference type="Proteomes" id="UP000032671"/>
    </source>
</evidence>
<dbReference type="EMBL" id="BAMV01000007">
    <property type="protein sequence ID" value="GAN59795.1"/>
    <property type="molecule type" value="Genomic_DNA"/>
</dbReference>
<dbReference type="SUPFAM" id="SSF56317">
    <property type="entry name" value="Carbon-nitrogen hydrolase"/>
    <property type="match status" value="1"/>
</dbReference>
<evidence type="ECO:0000256" key="1">
    <source>
        <dbReference type="ARBA" id="ARBA00008129"/>
    </source>
</evidence>
<reference evidence="3 5" key="1">
    <citation type="submission" date="2012-11" db="EMBL/GenBank/DDBJ databases">
        <title>Whole genome sequence of Acetobacter cibinongensis 4H-1.</title>
        <authorList>
            <person name="Azuma Y."/>
            <person name="Higashiura N."/>
            <person name="Hirakawa H."/>
            <person name="Matsushita K."/>
        </authorList>
    </citation>
    <scope>NUCLEOTIDE SEQUENCE [LARGE SCALE GENOMIC DNA]</scope>
    <source>
        <strain evidence="3 5">4H-1</strain>
    </source>
</reference>